<organism evidence="1 2">
    <name type="scientific">Brenthis ino</name>
    <name type="common">lesser marbled fritillary</name>
    <dbReference type="NCBI Taxonomy" id="405034"/>
    <lineage>
        <taxon>Eukaryota</taxon>
        <taxon>Metazoa</taxon>
        <taxon>Ecdysozoa</taxon>
        <taxon>Arthropoda</taxon>
        <taxon>Hexapoda</taxon>
        <taxon>Insecta</taxon>
        <taxon>Pterygota</taxon>
        <taxon>Neoptera</taxon>
        <taxon>Endopterygota</taxon>
        <taxon>Lepidoptera</taxon>
        <taxon>Glossata</taxon>
        <taxon>Ditrysia</taxon>
        <taxon>Papilionoidea</taxon>
        <taxon>Nymphalidae</taxon>
        <taxon>Heliconiinae</taxon>
        <taxon>Argynnini</taxon>
        <taxon>Brenthis</taxon>
    </lineage>
</organism>
<gene>
    <name evidence="1" type="ORF">BINO364_LOCUS11772</name>
</gene>
<evidence type="ECO:0000313" key="2">
    <source>
        <dbReference type="Proteomes" id="UP000838878"/>
    </source>
</evidence>
<dbReference type="AlphaFoldDB" id="A0A8J9YHJ7"/>
<proteinExistence type="predicted"/>
<protein>
    <submittedName>
        <fullName evidence="1">Uncharacterized protein</fullName>
    </submittedName>
</protein>
<keyword evidence="2" id="KW-1185">Reference proteome</keyword>
<sequence>MQETQRIESMLYDYETTYRTDYRFGEIREYPKTIYKEKLSRYKRGEPEYKNIHTLAKWQGKMPPFSLLHKPKDILRTNPNNVQPYYEKPVDVDHEQAQKTRPRLVMTPAVSMDDIEDERARNILCTDMYTSVMTRAMREAITPCNSLKAPLPGTPAPANPITLPKLKPAYVSPEWRMDSVMWDRKQLRGYCDPTKEFWLSREPPKYYLQLI</sequence>
<accession>A0A8J9YHJ7</accession>
<dbReference type="Proteomes" id="UP000838878">
    <property type="component" value="Chromosome 6"/>
</dbReference>
<dbReference type="OrthoDB" id="6572538at2759"/>
<evidence type="ECO:0000313" key="1">
    <source>
        <dbReference type="EMBL" id="CAH0726301.1"/>
    </source>
</evidence>
<dbReference type="EMBL" id="OV170226">
    <property type="protein sequence ID" value="CAH0726301.1"/>
    <property type="molecule type" value="Genomic_DNA"/>
</dbReference>
<name>A0A8J9YHJ7_9NEOP</name>
<feature type="non-terminal residue" evidence="1">
    <location>
        <position position="211"/>
    </location>
</feature>
<reference evidence="1" key="1">
    <citation type="submission" date="2021-12" db="EMBL/GenBank/DDBJ databases">
        <authorList>
            <person name="Martin H S."/>
        </authorList>
    </citation>
    <scope>NUCLEOTIDE SEQUENCE</scope>
</reference>